<dbReference type="PRINTS" id="PR00455">
    <property type="entry name" value="HTHTETR"/>
</dbReference>
<dbReference type="GO" id="GO:0000976">
    <property type="term" value="F:transcription cis-regulatory region binding"/>
    <property type="evidence" value="ECO:0007669"/>
    <property type="project" value="TreeGrafter"/>
</dbReference>
<sequence>MARRTQAQMEETRAILLTTARDYFSRLGYAETSMDDLTASVELTRGALYHHFGDKKGLLTAVVEQIDAEMYERLHAITHDSDDLWQSFRQRCHAYLEMALELEYQQIVLRDAKAILGVAINKYHAQCIDSIEQIIVRLIQQNIIDDVNTRALASMLNGGLAEAACWIAQENSQERLQQSITVIDLLLNGLLCDKN</sequence>
<evidence type="ECO:0000313" key="4">
    <source>
        <dbReference type="EMBL" id="OAT54720.1"/>
    </source>
</evidence>
<evidence type="ECO:0000256" key="2">
    <source>
        <dbReference type="PROSITE-ProRule" id="PRU00335"/>
    </source>
</evidence>
<name>A0A1B7K3K5_9GAMM</name>
<evidence type="ECO:0000313" key="5">
    <source>
        <dbReference type="Proteomes" id="UP000078224"/>
    </source>
</evidence>
<keyword evidence="1 2" id="KW-0238">DNA-binding</keyword>
<protein>
    <submittedName>
        <fullName evidence="4">TetR family transcriptional regulator</fullName>
    </submittedName>
</protein>
<organism evidence="4 5">
    <name type="scientific">Providencia heimbachae ATCC 35613</name>
    <dbReference type="NCBI Taxonomy" id="1354272"/>
    <lineage>
        <taxon>Bacteria</taxon>
        <taxon>Pseudomonadati</taxon>
        <taxon>Pseudomonadota</taxon>
        <taxon>Gammaproteobacteria</taxon>
        <taxon>Enterobacterales</taxon>
        <taxon>Morganellaceae</taxon>
        <taxon>Providencia</taxon>
    </lineage>
</organism>
<dbReference type="InterPro" id="IPR009057">
    <property type="entry name" value="Homeodomain-like_sf"/>
</dbReference>
<keyword evidence="5" id="KW-1185">Reference proteome</keyword>
<dbReference type="AlphaFoldDB" id="A0A1B7K3K5"/>
<evidence type="ECO:0000259" key="3">
    <source>
        <dbReference type="PROSITE" id="PS50977"/>
    </source>
</evidence>
<dbReference type="InterPro" id="IPR050109">
    <property type="entry name" value="HTH-type_TetR-like_transc_reg"/>
</dbReference>
<dbReference type="SUPFAM" id="SSF46689">
    <property type="entry name" value="Homeodomain-like"/>
    <property type="match status" value="1"/>
</dbReference>
<dbReference type="PANTHER" id="PTHR30055:SF223">
    <property type="entry name" value="HTH-TYPE TRANSCRIPTIONAL REGULATOR UIDR"/>
    <property type="match status" value="1"/>
</dbReference>
<dbReference type="InterPro" id="IPR049484">
    <property type="entry name" value="Rv0078-like_C"/>
</dbReference>
<gene>
    <name evidence="4" type="ORF">M998_0264</name>
</gene>
<dbReference type="PANTHER" id="PTHR30055">
    <property type="entry name" value="HTH-TYPE TRANSCRIPTIONAL REGULATOR RUTR"/>
    <property type="match status" value="1"/>
</dbReference>
<feature type="domain" description="HTH tetR-type" evidence="3">
    <location>
        <begin position="10"/>
        <end position="70"/>
    </location>
</feature>
<proteinExistence type="predicted"/>
<dbReference type="InterPro" id="IPR023772">
    <property type="entry name" value="DNA-bd_HTH_TetR-type_CS"/>
</dbReference>
<dbReference type="Proteomes" id="UP000078224">
    <property type="component" value="Unassembled WGS sequence"/>
</dbReference>
<dbReference type="PATRIC" id="fig|1354272.4.peg.275"/>
<dbReference type="EMBL" id="LXEW01000008">
    <property type="protein sequence ID" value="OAT54720.1"/>
    <property type="molecule type" value="Genomic_DNA"/>
</dbReference>
<dbReference type="Pfam" id="PF21351">
    <property type="entry name" value="TetR_C_41"/>
    <property type="match status" value="1"/>
</dbReference>
<dbReference type="Gene3D" id="1.10.357.10">
    <property type="entry name" value="Tetracycline Repressor, domain 2"/>
    <property type="match status" value="1"/>
</dbReference>
<reference evidence="4 5" key="1">
    <citation type="submission" date="2016-04" db="EMBL/GenBank/DDBJ databases">
        <title>ATOL: Assembling a taxonomically balanced genome-scale reconstruction of the evolutionary history of the Enterobacteriaceae.</title>
        <authorList>
            <person name="Plunkett G.III."/>
            <person name="Neeno-Eckwall E.C."/>
            <person name="Glasner J.D."/>
            <person name="Perna N.T."/>
        </authorList>
    </citation>
    <scope>NUCLEOTIDE SEQUENCE [LARGE SCALE GENOMIC DNA]</scope>
    <source>
        <strain evidence="4 5">ATCC 35613</strain>
    </source>
</reference>
<dbReference type="RefSeq" id="WP_068443881.1">
    <property type="nucleotide sequence ID" value="NZ_LXEW01000008.1"/>
</dbReference>
<dbReference type="PROSITE" id="PS01081">
    <property type="entry name" value="HTH_TETR_1"/>
    <property type="match status" value="1"/>
</dbReference>
<dbReference type="OrthoDB" id="5293556at2"/>
<evidence type="ECO:0000256" key="1">
    <source>
        <dbReference type="ARBA" id="ARBA00023125"/>
    </source>
</evidence>
<dbReference type="PROSITE" id="PS50977">
    <property type="entry name" value="HTH_TETR_2"/>
    <property type="match status" value="1"/>
</dbReference>
<accession>A0A1B7K3K5</accession>
<dbReference type="InterPro" id="IPR001647">
    <property type="entry name" value="HTH_TetR"/>
</dbReference>
<feature type="DNA-binding region" description="H-T-H motif" evidence="2">
    <location>
        <begin position="33"/>
        <end position="52"/>
    </location>
</feature>
<comment type="caution">
    <text evidence="4">The sequence shown here is derived from an EMBL/GenBank/DDBJ whole genome shotgun (WGS) entry which is preliminary data.</text>
</comment>
<dbReference type="InterPro" id="IPR036271">
    <property type="entry name" value="Tet_transcr_reg_TetR-rel_C_sf"/>
</dbReference>
<dbReference type="GO" id="GO:0003700">
    <property type="term" value="F:DNA-binding transcription factor activity"/>
    <property type="evidence" value="ECO:0007669"/>
    <property type="project" value="TreeGrafter"/>
</dbReference>
<dbReference type="Pfam" id="PF00440">
    <property type="entry name" value="TetR_N"/>
    <property type="match status" value="1"/>
</dbReference>
<dbReference type="SUPFAM" id="SSF48498">
    <property type="entry name" value="Tetracyclin repressor-like, C-terminal domain"/>
    <property type="match status" value="1"/>
</dbReference>